<gene>
    <name evidence="1" type="ORF">ALEPTO_LOCUS1146</name>
</gene>
<evidence type="ECO:0000313" key="2">
    <source>
        <dbReference type="Proteomes" id="UP000789508"/>
    </source>
</evidence>
<dbReference type="EMBL" id="CAJVPS010000112">
    <property type="protein sequence ID" value="CAG8453503.1"/>
    <property type="molecule type" value="Genomic_DNA"/>
</dbReference>
<organism evidence="1 2">
    <name type="scientific">Ambispora leptoticha</name>
    <dbReference type="NCBI Taxonomy" id="144679"/>
    <lineage>
        <taxon>Eukaryota</taxon>
        <taxon>Fungi</taxon>
        <taxon>Fungi incertae sedis</taxon>
        <taxon>Mucoromycota</taxon>
        <taxon>Glomeromycotina</taxon>
        <taxon>Glomeromycetes</taxon>
        <taxon>Archaeosporales</taxon>
        <taxon>Ambisporaceae</taxon>
        <taxon>Ambispora</taxon>
    </lineage>
</organism>
<dbReference type="AlphaFoldDB" id="A0A9N8VKL6"/>
<protein>
    <submittedName>
        <fullName evidence="1">7922_t:CDS:1</fullName>
    </submittedName>
</protein>
<sequence length="167" mass="19290">MSNTNNKTENFPQLYEILLYKKKNITAIQKKLDINSNINQMTVLESKKAKKLDDSYELLLELVGNLILIQGKLSIDINPILEVKLRRDKASSNKPIRLFDLLLSLEDDIVVIQDKLSIISYSNQERAEKVDENVRVQLQKLEKFHSPLEDDPDVILPKYDEIGVKKI</sequence>
<accession>A0A9N8VKL6</accession>
<comment type="caution">
    <text evidence="1">The sequence shown here is derived from an EMBL/GenBank/DDBJ whole genome shotgun (WGS) entry which is preliminary data.</text>
</comment>
<name>A0A9N8VKL6_9GLOM</name>
<dbReference type="OrthoDB" id="2364590at2759"/>
<evidence type="ECO:0000313" key="1">
    <source>
        <dbReference type="EMBL" id="CAG8453503.1"/>
    </source>
</evidence>
<reference evidence="1" key="1">
    <citation type="submission" date="2021-06" db="EMBL/GenBank/DDBJ databases">
        <authorList>
            <person name="Kallberg Y."/>
            <person name="Tangrot J."/>
            <person name="Rosling A."/>
        </authorList>
    </citation>
    <scope>NUCLEOTIDE SEQUENCE</scope>
    <source>
        <strain evidence="1">FL130A</strain>
    </source>
</reference>
<dbReference type="Proteomes" id="UP000789508">
    <property type="component" value="Unassembled WGS sequence"/>
</dbReference>
<keyword evidence="2" id="KW-1185">Reference proteome</keyword>
<proteinExistence type="predicted"/>